<comment type="caution">
    <text evidence="2">The sequence shown here is derived from an EMBL/GenBank/DDBJ whole genome shotgun (WGS) entry which is preliminary data.</text>
</comment>
<dbReference type="SUPFAM" id="SSF48150">
    <property type="entry name" value="DNA-glycosylase"/>
    <property type="match status" value="1"/>
</dbReference>
<evidence type="ECO:0000259" key="1">
    <source>
        <dbReference type="SMART" id="SM00478"/>
    </source>
</evidence>
<dbReference type="CDD" id="cd00056">
    <property type="entry name" value="ENDO3c"/>
    <property type="match status" value="1"/>
</dbReference>
<organism evidence="2">
    <name type="scientific">bioreactor metagenome</name>
    <dbReference type="NCBI Taxonomy" id="1076179"/>
    <lineage>
        <taxon>unclassified sequences</taxon>
        <taxon>metagenomes</taxon>
        <taxon>ecological metagenomes</taxon>
    </lineage>
</organism>
<dbReference type="GO" id="GO:0140078">
    <property type="term" value="F:class I DNA-(apurinic or apyrimidinic site) endonuclease activity"/>
    <property type="evidence" value="ECO:0007669"/>
    <property type="project" value="UniProtKB-EC"/>
</dbReference>
<keyword evidence="2" id="KW-0378">Hydrolase</keyword>
<dbReference type="SMART" id="SM00478">
    <property type="entry name" value="ENDO3c"/>
    <property type="match status" value="1"/>
</dbReference>
<reference evidence="2" key="1">
    <citation type="submission" date="2019-08" db="EMBL/GenBank/DDBJ databases">
        <authorList>
            <person name="Kucharzyk K."/>
            <person name="Murdoch R.W."/>
            <person name="Higgins S."/>
            <person name="Loffler F."/>
        </authorList>
    </citation>
    <scope>NUCLEOTIDE SEQUENCE</scope>
</reference>
<keyword evidence="2" id="KW-0255">Endonuclease</keyword>
<protein>
    <submittedName>
        <fullName evidence="2">Endonuclease III</fullName>
        <ecNumber evidence="2">4.2.99.18</ecNumber>
    </submittedName>
</protein>
<sequence>MILTLLSQNTNDKNRDRAYNNLKRIYPTWEGVAQAATEDIKESIRVAGLSDIKSKRMKDILEAVKTSFGSYSIKALRDKSSEEARYFLSRLPGVGAKTIACVLLFDLSFPAFPVDTHIQRFSKRIGWAHERCKPEEIETMLEKVVPESRFLGGHVNIITHGRNICLARQPQCSHCAVRDLCMFAKNME</sequence>
<gene>
    <name evidence="2" type="primary">nth_49</name>
    <name evidence="2" type="ORF">SDC9_174414</name>
</gene>
<dbReference type="EMBL" id="VSSQ01076716">
    <property type="protein sequence ID" value="MPN26987.1"/>
    <property type="molecule type" value="Genomic_DNA"/>
</dbReference>
<dbReference type="PANTHER" id="PTHR47203:SF1">
    <property type="entry name" value="HYPOTHETICAL BASE EXCISION DNA REPAIR PROTEIN (EUROFUNG)"/>
    <property type="match status" value="1"/>
</dbReference>
<dbReference type="InterPro" id="IPR003265">
    <property type="entry name" value="HhH-GPD_domain"/>
</dbReference>
<dbReference type="GO" id="GO:0006284">
    <property type="term" value="P:base-excision repair"/>
    <property type="evidence" value="ECO:0007669"/>
    <property type="project" value="InterPro"/>
</dbReference>
<name>A0A645GJA7_9ZZZZ</name>
<evidence type="ECO:0000313" key="2">
    <source>
        <dbReference type="EMBL" id="MPN26987.1"/>
    </source>
</evidence>
<proteinExistence type="predicted"/>
<dbReference type="PIRSF" id="PIRSF001435">
    <property type="entry name" value="Nth"/>
    <property type="match status" value="1"/>
</dbReference>
<dbReference type="Gene3D" id="1.10.1670.10">
    <property type="entry name" value="Helix-hairpin-Helix base-excision DNA repair enzymes (C-terminal)"/>
    <property type="match status" value="1"/>
</dbReference>
<dbReference type="EC" id="4.2.99.18" evidence="2"/>
<dbReference type="InterPro" id="IPR023170">
    <property type="entry name" value="HhH_base_excis_C"/>
</dbReference>
<accession>A0A645GJA7</accession>
<keyword evidence="2" id="KW-0540">Nuclease</keyword>
<keyword evidence="2" id="KW-0456">Lyase</keyword>
<dbReference type="Gene3D" id="1.10.340.30">
    <property type="entry name" value="Hypothetical protein, domain 2"/>
    <property type="match status" value="1"/>
</dbReference>
<dbReference type="InterPro" id="IPR011257">
    <property type="entry name" value="DNA_glycosylase"/>
</dbReference>
<dbReference type="PANTHER" id="PTHR47203">
    <property type="match status" value="1"/>
</dbReference>
<feature type="domain" description="HhH-GPD" evidence="1">
    <location>
        <begin position="6"/>
        <end position="163"/>
    </location>
</feature>
<dbReference type="AlphaFoldDB" id="A0A645GJA7"/>
<dbReference type="Pfam" id="PF00730">
    <property type="entry name" value="HhH-GPD"/>
    <property type="match status" value="1"/>
</dbReference>